<protein>
    <submittedName>
        <fullName evidence="4">Uncharacterized protein</fullName>
    </submittedName>
</protein>
<dbReference type="GO" id="GO:0005737">
    <property type="term" value="C:cytoplasm"/>
    <property type="evidence" value="ECO:0007669"/>
    <property type="project" value="TreeGrafter"/>
</dbReference>
<feature type="region of interest" description="Disordered" evidence="3">
    <location>
        <begin position="67"/>
        <end position="102"/>
    </location>
</feature>
<dbReference type="InterPro" id="IPR024843">
    <property type="entry name" value="Dapper"/>
</dbReference>
<evidence type="ECO:0000313" key="5">
    <source>
        <dbReference type="Proteomes" id="UP001142489"/>
    </source>
</evidence>
<dbReference type="GO" id="GO:0090090">
    <property type="term" value="P:negative regulation of canonical Wnt signaling pathway"/>
    <property type="evidence" value="ECO:0007669"/>
    <property type="project" value="TreeGrafter"/>
</dbReference>
<evidence type="ECO:0000256" key="2">
    <source>
        <dbReference type="ARBA" id="ARBA00023054"/>
    </source>
</evidence>
<feature type="compositionally biased region" description="Gly residues" evidence="3">
    <location>
        <begin position="231"/>
        <end position="240"/>
    </location>
</feature>
<sequence length="286" mass="30509">MERGSSTPSPCGHEGGSAAATRIWSSWDAAAERTLAAKAAAMEDYSPPAPSGYKKAPKLQALAHMRPPSVDPYEAVYPSSPLPDREDGTPQGNGQEPVSYETEDGTCLLVKAQYIPAQQLPRAQQAHRPAKKKAPPLTKGRSVELSPEQAPLLPRERTRISAATKKCRFTEDRAEAAGRKGPGRKTSPRSRKAPRSQSENSLLNKPGAKYGTAEREEAAVKPSRQERSHGPPGGGGGSGGYRKWRSTAEICQEEPSAGNVVEPRRSPREAGPVGYPYAGSDSECSG</sequence>
<keyword evidence="5" id="KW-1185">Reference proteome</keyword>
<comment type="similarity">
    <text evidence="1">Belongs to the dapper family.</text>
</comment>
<name>A0A9Q1AQG7_9SAUR</name>
<gene>
    <name evidence="4" type="ORF">JRQ81_011390</name>
</gene>
<evidence type="ECO:0000256" key="3">
    <source>
        <dbReference type="SAM" id="MobiDB-lite"/>
    </source>
</evidence>
<dbReference type="AlphaFoldDB" id="A0A9Q1AQG7"/>
<organism evidence="4 5">
    <name type="scientific">Phrynocephalus forsythii</name>
    <dbReference type="NCBI Taxonomy" id="171643"/>
    <lineage>
        <taxon>Eukaryota</taxon>
        <taxon>Metazoa</taxon>
        <taxon>Chordata</taxon>
        <taxon>Craniata</taxon>
        <taxon>Vertebrata</taxon>
        <taxon>Euteleostomi</taxon>
        <taxon>Lepidosauria</taxon>
        <taxon>Squamata</taxon>
        <taxon>Bifurcata</taxon>
        <taxon>Unidentata</taxon>
        <taxon>Episquamata</taxon>
        <taxon>Toxicofera</taxon>
        <taxon>Iguania</taxon>
        <taxon>Acrodonta</taxon>
        <taxon>Agamidae</taxon>
        <taxon>Agaminae</taxon>
        <taxon>Phrynocephalus</taxon>
    </lineage>
</organism>
<comment type="caution">
    <text evidence="4">The sequence shown here is derived from an EMBL/GenBank/DDBJ whole genome shotgun (WGS) entry which is preliminary data.</text>
</comment>
<feature type="compositionally biased region" description="Basic residues" evidence="3">
    <location>
        <begin position="181"/>
        <end position="194"/>
    </location>
</feature>
<evidence type="ECO:0000313" key="4">
    <source>
        <dbReference type="EMBL" id="KAJ7303881.1"/>
    </source>
</evidence>
<feature type="compositionally biased region" description="Basic and acidic residues" evidence="3">
    <location>
        <begin position="168"/>
        <end position="178"/>
    </location>
</feature>
<dbReference type="Proteomes" id="UP001142489">
    <property type="component" value="Unassembled WGS sequence"/>
</dbReference>
<reference evidence="4" key="1">
    <citation type="journal article" date="2023" name="DNA Res.">
        <title>Chromosome-level genome assembly of Phrynocephalus forsythii using third-generation DNA sequencing and Hi-C analysis.</title>
        <authorList>
            <person name="Qi Y."/>
            <person name="Zhao W."/>
            <person name="Zhao Y."/>
            <person name="Niu C."/>
            <person name="Cao S."/>
            <person name="Zhang Y."/>
        </authorList>
    </citation>
    <scope>NUCLEOTIDE SEQUENCE</scope>
    <source>
        <tissue evidence="4">Muscle</tissue>
    </source>
</reference>
<dbReference type="EMBL" id="JAPFRF010000023">
    <property type="protein sequence ID" value="KAJ7303881.1"/>
    <property type="molecule type" value="Genomic_DNA"/>
</dbReference>
<feature type="region of interest" description="Disordered" evidence="3">
    <location>
        <begin position="119"/>
        <end position="286"/>
    </location>
</feature>
<dbReference type="PANTHER" id="PTHR15919:SF1">
    <property type="entry name" value="DAPPER HOMOLOG 3"/>
    <property type="match status" value="1"/>
</dbReference>
<keyword evidence="2" id="KW-0175">Coiled coil</keyword>
<proteinExistence type="inferred from homology"/>
<dbReference type="PANTHER" id="PTHR15919">
    <property type="entry name" value="DAPPER-RELATED"/>
    <property type="match status" value="1"/>
</dbReference>
<dbReference type="OrthoDB" id="9886203at2759"/>
<evidence type="ECO:0000256" key="1">
    <source>
        <dbReference type="ARBA" id="ARBA00010807"/>
    </source>
</evidence>
<dbReference type="Pfam" id="PF15268">
    <property type="entry name" value="Dapper"/>
    <property type="match status" value="1"/>
</dbReference>
<feature type="compositionally biased region" description="Basic and acidic residues" evidence="3">
    <location>
        <begin position="212"/>
        <end position="229"/>
    </location>
</feature>
<accession>A0A9Q1AQG7</accession>